<evidence type="ECO:0000259" key="2">
    <source>
        <dbReference type="Pfam" id="PF15633"/>
    </source>
</evidence>
<keyword evidence="4" id="KW-1185">Reference proteome</keyword>
<evidence type="ECO:0000256" key="1">
    <source>
        <dbReference type="SAM" id="MobiDB-lite"/>
    </source>
</evidence>
<proteinExistence type="predicted"/>
<dbReference type="AlphaFoldDB" id="A0AAN9BU08"/>
<comment type="caution">
    <text evidence="3">The sequence shown here is derived from an EMBL/GenBank/DDBJ whole genome shotgun (WGS) entry which is preliminary data.</text>
</comment>
<dbReference type="EMBL" id="JBAMIC010000002">
    <property type="protein sequence ID" value="KAK7111953.1"/>
    <property type="molecule type" value="Genomic_DNA"/>
</dbReference>
<feature type="compositionally biased region" description="Polar residues" evidence="1">
    <location>
        <begin position="163"/>
        <end position="177"/>
    </location>
</feature>
<evidence type="ECO:0000313" key="3">
    <source>
        <dbReference type="EMBL" id="KAK7111953.1"/>
    </source>
</evidence>
<feature type="region of interest" description="Disordered" evidence="1">
    <location>
        <begin position="163"/>
        <end position="222"/>
    </location>
</feature>
<feature type="domain" description="Tox-ART-HYD1" evidence="2">
    <location>
        <begin position="8"/>
        <end position="89"/>
    </location>
</feature>
<protein>
    <recommendedName>
        <fullName evidence="2">Tox-ART-HYD1 domain-containing protein</fullName>
    </recommendedName>
</protein>
<evidence type="ECO:0000313" key="4">
    <source>
        <dbReference type="Proteomes" id="UP001374579"/>
    </source>
</evidence>
<accession>A0AAN9BU08</accession>
<organism evidence="3 4">
    <name type="scientific">Littorina saxatilis</name>
    <dbReference type="NCBI Taxonomy" id="31220"/>
    <lineage>
        <taxon>Eukaryota</taxon>
        <taxon>Metazoa</taxon>
        <taxon>Spiralia</taxon>
        <taxon>Lophotrochozoa</taxon>
        <taxon>Mollusca</taxon>
        <taxon>Gastropoda</taxon>
        <taxon>Caenogastropoda</taxon>
        <taxon>Littorinimorpha</taxon>
        <taxon>Littorinoidea</taxon>
        <taxon>Littorinidae</taxon>
        <taxon>Littorina</taxon>
    </lineage>
</organism>
<name>A0AAN9BU08_9CAEN</name>
<sequence length="222" mass="25659">MSSYWHFYHYTSDRGLNGIKDSGIINNSSQEKNHAHFGIGCYGTSLPPWQGKERIAQNNWRDHGVYYIQNGKVNWAIEVKVPRSINMVRKVPWRGKRITRDILVHDGPVDLDDYEWRALRVSEDYDPNGEYRARSIPYTKGDNCRPKSPVRYSTDTHRYSFASPNSSVQYSTPTLTPSVRRAEEIRSPVTREAYRPSTPPRIYASSRYESPPPKQESSCTIL</sequence>
<reference evidence="3 4" key="1">
    <citation type="submission" date="2024-02" db="EMBL/GenBank/DDBJ databases">
        <title>Chromosome-scale genome assembly of the rough periwinkle Littorina saxatilis.</title>
        <authorList>
            <person name="De Jode A."/>
            <person name="Faria R."/>
            <person name="Formenti G."/>
            <person name="Sims Y."/>
            <person name="Smith T.P."/>
            <person name="Tracey A."/>
            <person name="Wood J.M.D."/>
            <person name="Zagrodzka Z.B."/>
            <person name="Johannesson K."/>
            <person name="Butlin R.K."/>
            <person name="Leder E.H."/>
        </authorList>
    </citation>
    <scope>NUCLEOTIDE SEQUENCE [LARGE SCALE GENOMIC DNA]</scope>
    <source>
        <strain evidence="3">Snail1</strain>
        <tissue evidence="3">Muscle</tissue>
    </source>
</reference>
<dbReference type="Pfam" id="PF15633">
    <property type="entry name" value="Tox-ART-HYD1"/>
    <property type="match status" value="1"/>
</dbReference>
<dbReference type="Proteomes" id="UP001374579">
    <property type="component" value="Unassembled WGS sequence"/>
</dbReference>
<gene>
    <name evidence="3" type="ORF">V1264_011490</name>
</gene>
<dbReference type="InterPro" id="IPR028920">
    <property type="entry name" value="Tox-ART-HYD1_dom"/>
</dbReference>